<gene>
    <name evidence="1" type="ORF">RHGRI_030255</name>
</gene>
<evidence type="ECO:0000313" key="2">
    <source>
        <dbReference type="Proteomes" id="UP000823749"/>
    </source>
</evidence>
<sequence>MLCTIEFQDYVVFNLTTQKFVVLPKLADVSNSYFRLRYYLIYDPKKSPYYKVVVVSFAYDDLGTSLFDVYSSESGSWKSTVASTPRIPDPWLGHGTVWNGAILWMSCRPGPAVWLLEA</sequence>
<accession>A0AAV6IRW6</accession>
<name>A0AAV6IRW6_9ERIC</name>
<dbReference type="EMBL" id="JACTNZ010000010">
    <property type="protein sequence ID" value="KAG5529814.1"/>
    <property type="molecule type" value="Genomic_DNA"/>
</dbReference>
<dbReference type="Proteomes" id="UP000823749">
    <property type="component" value="Chromosome 10"/>
</dbReference>
<reference evidence="1" key="1">
    <citation type="submission" date="2020-08" db="EMBL/GenBank/DDBJ databases">
        <title>Plant Genome Project.</title>
        <authorList>
            <person name="Zhang R.-G."/>
        </authorList>
    </citation>
    <scope>NUCLEOTIDE SEQUENCE</scope>
    <source>
        <strain evidence="1">WSP0</strain>
        <tissue evidence="1">Leaf</tissue>
    </source>
</reference>
<protein>
    <recommendedName>
        <fullName evidence="3">F-box protein</fullName>
    </recommendedName>
</protein>
<dbReference type="InterPro" id="IPR055290">
    <property type="entry name" value="At3g26010-like"/>
</dbReference>
<organism evidence="1 2">
    <name type="scientific">Rhododendron griersonianum</name>
    <dbReference type="NCBI Taxonomy" id="479676"/>
    <lineage>
        <taxon>Eukaryota</taxon>
        <taxon>Viridiplantae</taxon>
        <taxon>Streptophyta</taxon>
        <taxon>Embryophyta</taxon>
        <taxon>Tracheophyta</taxon>
        <taxon>Spermatophyta</taxon>
        <taxon>Magnoliopsida</taxon>
        <taxon>eudicotyledons</taxon>
        <taxon>Gunneridae</taxon>
        <taxon>Pentapetalae</taxon>
        <taxon>asterids</taxon>
        <taxon>Ericales</taxon>
        <taxon>Ericaceae</taxon>
        <taxon>Ericoideae</taxon>
        <taxon>Rhodoreae</taxon>
        <taxon>Rhododendron</taxon>
    </lineage>
</organism>
<dbReference type="AlphaFoldDB" id="A0AAV6IRW6"/>
<dbReference type="PANTHER" id="PTHR35546">
    <property type="entry name" value="F-BOX PROTEIN INTERACTION DOMAIN PROTEIN-RELATED"/>
    <property type="match status" value="1"/>
</dbReference>
<evidence type="ECO:0000313" key="1">
    <source>
        <dbReference type="EMBL" id="KAG5529814.1"/>
    </source>
</evidence>
<proteinExistence type="predicted"/>
<keyword evidence="2" id="KW-1185">Reference proteome</keyword>
<dbReference type="PANTHER" id="PTHR35546:SF134">
    <property type="entry name" value="F-BOX ASSOCIATED DOMAIN-CONTAINING PROTEIN"/>
    <property type="match status" value="1"/>
</dbReference>
<evidence type="ECO:0008006" key="3">
    <source>
        <dbReference type="Google" id="ProtNLM"/>
    </source>
</evidence>
<comment type="caution">
    <text evidence="1">The sequence shown here is derived from an EMBL/GenBank/DDBJ whole genome shotgun (WGS) entry which is preliminary data.</text>
</comment>